<protein>
    <submittedName>
        <fullName evidence="1">Winged helix DNA-binding domain-containing protein</fullName>
    </submittedName>
</protein>
<organism evidence="1 2">
    <name type="scientific">Nocardioides vastitatis</name>
    <dbReference type="NCBI Taxonomy" id="2568655"/>
    <lineage>
        <taxon>Bacteria</taxon>
        <taxon>Bacillati</taxon>
        <taxon>Actinomycetota</taxon>
        <taxon>Actinomycetes</taxon>
        <taxon>Propionibacteriales</taxon>
        <taxon>Nocardioidaceae</taxon>
        <taxon>Nocardioides</taxon>
    </lineage>
</organism>
<dbReference type="PANTHER" id="PTHR38479">
    <property type="entry name" value="LMO0824 PROTEIN"/>
    <property type="match status" value="1"/>
</dbReference>
<reference evidence="2" key="1">
    <citation type="journal article" date="2019" name="Int. J. Syst. Evol. Microbiol.">
        <title>The Global Catalogue of Microorganisms (GCM) 10K type strain sequencing project: providing services to taxonomists for standard genome sequencing and annotation.</title>
        <authorList>
            <consortium name="The Broad Institute Genomics Platform"/>
            <consortium name="The Broad Institute Genome Sequencing Center for Infectious Disease"/>
            <person name="Wu L."/>
            <person name="Ma J."/>
        </authorList>
    </citation>
    <scope>NUCLEOTIDE SEQUENCE [LARGE SCALE GENOMIC DNA]</scope>
    <source>
        <strain evidence="2">YIM 94188</strain>
    </source>
</reference>
<gene>
    <name evidence="1" type="ORF">ACFPQB_11920</name>
</gene>
<dbReference type="EMBL" id="JBHSNS010000005">
    <property type="protein sequence ID" value="MFC5729626.1"/>
    <property type="molecule type" value="Genomic_DNA"/>
</dbReference>
<dbReference type="GO" id="GO:0003677">
    <property type="term" value="F:DNA binding"/>
    <property type="evidence" value="ECO:0007669"/>
    <property type="project" value="UniProtKB-KW"/>
</dbReference>
<dbReference type="PANTHER" id="PTHR38479:SF2">
    <property type="entry name" value="WINGED HELIX DNA-BINDING DOMAIN-CONTAINING PROTEIN"/>
    <property type="match status" value="1"/>
</dbReference>
<dbReference type="InterPro" id="IPR009351">
    <property type="entry name" value="AlkZ-like"/>
</dbReference>
<dbReference type="Pfam" id="PF06224">
    <property type="entry name" value="AlkZ-like"/>
    <property type="match status" value="1"/>
</dbReference>
<evidence type="ECO:0000313" key="2">
    <source>
        <dbReference type="Proteomes" id="UP001596072"/>
    </source>
</evidence>
<keyword evidence="1" id="KW-0238">DNA-binding</keyword>
<dbReference type="RefSeq" id="WP_240769821.1">
    <property type="nucleotide sequence ID" value="NZ_JBHSNS010000005.1"/>
</dbReference>
<comment type="caution">
    <text evidence="1">The sequence shown here is derived from an EMBL/GenBank/DDBJ whole genome shotgun (WGS) entry which is preliminary data.</text>
</comment>
<name>A0ABW0ZFE9_9ACTN</name>
<evidence type="ECO:0000313" key="1">
    <source>
        <dbReference type="EMBL" id="MFC5729626.1"/>
    </source>
</evidence>
<sequence>MSLVLKISDTERRTRLALRHGLARGMPTVEAATEAMTVLHATEAATVQLSLWARVPGVTVADVDRALYDDRALVKQLAMRRTLFAFPRDLLPAAWGSAAARVARQQRARLAKDVEAAGLTTDPEAWIRAASEAVLAELADGQPRTTSQLREALTVLAGRITRGTPEKKWGGPSPIAPQVMTLLGAEGRIVRAANAGHWRLNKPTWTLTDRWLPEMPSPLAEAEGYSELVRRWLATFGPGTESDIVWWLGATKTIVRHALAQLEAVPVELEGGSTGWVLPDDLGPVEPIGPWAALLPTLDPTVMGWKERGFYLDPADRPFLFDTNGNAGNTAWWDGRIVGCWVQDEDARVRVVLRQEVPREGRTALDTTAEKLTAWLDGVRIVNVYASPQMRGELLG</sequence>
<proteinExistence type="predicted"/>
<dbReference type="Proteomes" id="UP001596072">
    <property type="component" value="Unassembled WGS sequence"/>
</dbReference>
<keyword evidence="2" id="KW-1185">Reference proteome</keyword>
<accession>A0ABW0ZFE9</accession>